<dbReference type="CDD" id="cd02230">
    <property type="entry name" value="cupin_HP0902-like"/>
    <property type="match status" value="1"/>
</dbReference>
<dbReference type="EMBL" id="CP000113">
    <property type="protein sequence ID" value="ABF92183.1"/>
    <property type="molecule type" value="Genomic_DNA"/>
</dbReference>
<dbReference type="InterPro" id="IPR014710">
    <property type="entry name" value="RmlC-like_jellyroll"/>
</dbReference>
<dbReference type="KEGG" id="mxa:MXAN_5221"/>
<sequence length="119" mass="13356">MTQPIHPVGGATFDLAAVEREMRREDAYQREGHTARTLVREPDLRIVLIVMKAGARMAEHRASETVSVHALSGHVRLRLPDKTVELPFGRLLVLEKGLRHDVEAIEESAFLLTLGWKSP</sequence>
<protein>
    <recommendedName>
        <fullName evidence="3">Cupin</fullName>
    </recommendedName>
</protein>
<dbReference type="HOGENOM" id="CLU_141675_1_0_7"/>
<dbReference type="AlphaFoldDB" id="Q1D1V0"/>
<dbReference type="Gene3D" id="2.60.120.10">
    <property type="entry name" value="Jelly Rolls"/>
    <property type="match status" value="1"/>
</dbReference>
<dbReference type="Proteomes" id="UP000002402">
    <property type="component" value="Chromosome"/>
</dbReference>
<accession>Q1D1V0</accession>
<dbReference type="PANTHER" id="PTHR37694:SF1">
    <property type="entry name" value="SLR8022 PROTEIN"/>
    <property type="match status" value="1"/>
</dbReference>
<evidence type="ECO:0008006" key="3">
    <source>
        <dbReference type="Google" id="ProtNLM"/>
    </source>
</evidence>
<organism evidence="1 2">
    <name type="scientific">Myxococcus xanthus (strain DK1622)</name>
    <dbReference type="NCBI Taxonomy" id="246197"/>
    <lineage>
        <taxon>Bacteria</taxon>
        <taxon>Pseudomonadati</taxon>
        <taxon>Myxococcota</taxon>
        <taxon>Myxococcia</taxon>
        <taxon>Myxococcales</taxon>
        <taxon>Cystobacterineae</taxon>
        <taxon>Myxococcaceae</taxon>
        <taxon>Myxococcus</taxon>
    </lineage>
</organism>
<keyword evidence="2" id="KW-1185">Reference proteome</keyword>
<gene>
    <name evidence="1" type="ordered locus">MXAN_5221</name>
</gene>
<reference evidence="1 2" key="1">
    <citation type="journal article" date="2006" name="Proc. Natl. Acad. Sci. U.S.A.">
        <title>Evolution of sensory complexity recorded in a myxobacterial genome.</title>
        <authorList>
            <person name="Goldman B.S."/>
            <person name="Nierman W.C."/>
            <person name="Kaiser D."/>
            <person name="Slater S.C."/>
            <person name="Durkin A.S."/>
            <person name="Eisen J.A."/>
            <person name="Ronning C.M."/>
            <person name="Barbazuk W.B."/>
            <person name="Blanchard M."/>
            <person name="Field C."/>
            <person name="Halling C."/>
            <person name="Hinkle G."/>
            <person name="Iartchuk O."/>
            <person name="Kim H.S."/>
            <person name="Mackenzie C."/>
            <person name="Madupu R."/>
            <person name="Miller N."/>
            <person name="Shvartsbeyn A."/>
            <person name="Sullivan S.A."/>
            <person name="Vaudin M."/>
            <person name="Wiegand R."/>
            <person name="Kaplan H.B."/>
        </authorList>
    </citation>
    <scope>NUCLEOTIDE SEQUENCE [LARGE SCALE GENOMIC DNA]</scope>
    <source>
        <strain evidence="2">DK1622</strain>
    </source>
</reference>
<dbReference type="EnsemblBacteria" id="ABF92183">
    <property type="protein sequence ID" value="ABF92183"/>
    <property type="gene ID" value="MXAN_5221"/>
</dbReference>
<name>Q1D1V0_MYXXD</name>
<dbReference type="eggNOG" id="COG1917">
    <property type="taxonomic scope" value="Bacteria"/>
</dbReference>
<dbReference type="STRING" id="246197.MXAN_5221"/>
<dbReference type="InterPro" id="IPR011051">
    <property type="entry name" value="RmlC_Cupin_sf"/>
</dbReference>
<dbReference type="PANTHER" id="PTHR37694">
    <property type="entry name" value="SLR8022 PROTEIN"/>
    <property type="match status" value="1"/>
</dbReference>
<evidence type="ECO:0000313" key="1">
    <source>
        <dbReference type="EMBL" id="ABF92183.1"/>
    </source>
</evidence>
<evidence type="ECO:0000313" key="2">
    <source>
        <dbReference type="Proteomes" id="UP000002402"/>
    </source>
</evidence>
<dbReference type="SUPFAM" id="SSF51182">
    <property type="entry name" value="RmlC-like cupins"/>
    <property type="match status" value="1"/>
</dbReference>
<proteinExistence type="predicted"/>